<evidence type="ECO:0000313" key="1">
    <source>
        <dbReference type="EMBL" id="MFB9476912.1"/>
    </source>
</evidence>
<organism evidence="1 2">
    <name type="scientific">Nonomuraea salmonea</name>
    <dbReference type="NCBI Taxonomy" id="46181"/>
    <lineage>
        <taxon>Bacteria</taxon>
        <taxon>Bacillati</taxon>
        <taxon>Actinomycetota</taxon>
        <taxon>Actinomycetes</taxon>
        <taxon>Streptosporangiales</taxon>
        <taxon>Streptosporangiaceae</taxon>
        <taxon>Nonomuraea</taxon>
    </lineage>
</organism>
<proteinExistence type="predicted"/>
<dbReference type="RefSeq" id="WP_379485221.1">
    <property type="nucleotide sequence ID" value="NZ_JBHMCF010000057.1"/>
</dbReference>
<sequence length="157" mass="17731">MPIRLPAPRHDPRGPDGQGWNRLSLNAGPVYAAQCALRPLAPSKLFEAHDTRRATWGGFGPCVRDSGDCAACPVARRPRRRLAADSDRVLVRERERHIDAGLFGRVRSEYLLVADPAAGWESPAERWSLDELADVDGWRYDRPHADEHSRGFWLRRT</sequence>
<keyword evidence="2" id="KW-1185">Reference proteome</keyword>
<reference evidence="1 2" key="1">
    <citation type="submission" date="2024-09" db="EMBL/GenBank/DDBJ databases">
        <authorList>
            <person name="Sun Q."/>
            <person name="Mori K."/>
        </authorList>
    </citation>
    <scope>NUCLEOTIDE SEQUENCE [LARGE SCALE GENOMIC DNA]</scope>
    <source>
        <strain evidence="1 2">JCM 3324</strain>
    </source>
</reference>
<gene>
    <name evidence="1" type="ORF">ACFFR3_46110</name>
</gene>
<comment type="caution">
    <text evidence="1">The sequence shown here is derived from an EMBL/GenBank/DDBJ whole genome shotgun (WGS) entry which is preliminary data.</text>
</comment>
<name>A0ABV5P322_9ACTN</name>
<dbReference type="EMBL" id="JBHMCF010000057">
    <property type="protein sequence ID" value="MFB9476912.1"/>
    <property type="molecule type" value="Genomic_DNA"/>
</dbReference>
<evidence type="ECO:0000313" key="2">
    <source>
        <dbReference type="Proteomes" id="UP001589568"/>
    </source>
</evidence>
<dbReference type="Proteomes" id="UP001589568">
    <property type="component" value="Unassembled WGS sequence"/>
</dbReference>
<accession>A0ABV5P322</accession>
<protein>
    <submittedName>
        <fullName evidence="1">Uncharacterized protein</fullName>
    </submittedName>
</protein>